<proteinExistence type="inferred from homology"/>
<dbReference type="GO" id="GO:0005524">
    <property type="term" value="F:ATP binding"/>
    <property type="evidence" value="ECO:0007669"/>
    <property type="project" value="UniProtKB-KW"/>
</dbReference>
<comment type="similarity">
    <text evidence="1">Belongs to the helicase family.</text>
</comment>
<name>A0ABD1UEW1_9LAMI</name>
<dbReference type="Pfam" id="PF05970">
    <property type="entry name" value="PIF1"/>
    <property type="match status" value="1"/>
</dbReference>
<dbReference type="GO" id="GO:0006310">
    <property type="term" value="P:DNA recombination"/>
    <property type="evidence" value="ECO:0007669"/>
    <property type="project" value="UniProtKB-KW"/>
</dbReference>
<comment type="catalytic activity">
    <reaction evidence="1">
        <text>ATP + H2O = ADP + phosphate + H(+)</text>
        <dbReference type="Rhea" id="RHEA:13065"/>
        <dbReference type="ChEBI" id="CHEBI:15377"/>
        <dbReference type="ChEBI" id="CHEBI:15378"/>
        <dbReference type="ChEBI" id="CHEBI:30616"/>
        <dbReference type="ChEBI" id="CHEBI:43474"/>
        <dbReference type="ChEBI" id="CHEBI:456216"/>
        <dbReference type="EC" id="5.6.2.3"/>
    </reaction>
</comment>
<keyword evidence="1" id="KW-0227">DNA damage</keyword>
<keyword evidence="4" id="KW-1185">Reference proteome</keyword>
<evidence type="ECO:0000313" key="3">
    <source>
        <dbReference type="EMBL" id="KAL2523555.1"/>
    </source>
</evidence>
<accession>A0ABD1UEW1</accession>
<evidence type="ECO:0000259" key="2">
    <source>
        <dbReference type="Pfam" id="PF05970"/>
    </source>
</evidence>
<dbReference type="SUPFAM" id="SSF52540">
    <property type="entry name" value="P-loop containing nucleoside triphosphate hydrolases"/>
    <property type="match status" value="1"/>
</dbReference>
<evidence type="ECO:0000313" key="4">
    <source>
        <dbReference type="Proteomes" id="UP001604336"/>
    </source>
</evidence>
<dbReference type="GO" id="GO:0016787">
    <property type="term" value="F:hydrolase activity"/>
    <property type="evidence" value="ECO:0007669"/>
    <property type="project" value="UniProtKB-KW"/>
</dbReference>
<dbReference type="InterPro" id="IPR010285">
    <property type="entry name" value="DNA_helicase_pif1-like_DEAD"/>
</dbReference>
<keyword evidence="1" id="KW-0234">DNA repair</keyword>
<keyword evidence="1" id="KW-0547">Nucleotide-binding</keyword>
<dbReference type="AlphaFoldDB" id="A0ABD1UEW1"/>
<protein>
    <recommendedName>
        <fullName evidence="1">ATP-dependent DNA helicase</fullName>
        <ecNumber evidence="1">5.6.2.3</ecNumber>
    </recommendedName>
</protein>
<dbReference type="Proteomes" id="UP001604336">
    <property type="component" value="Unassembled WGS sequence"/>
</dbReference>
<keyword evidence="1" id="KW-0233">DNA recombination</keyword>
<dbReference type="Gene3D" id="3.40.50.300">
    <property type="entry name" value="P-loop containing nucleotide triphosphate hydrolases"/>
    <property type="match status" value="1"/>
</dbReference>
<dbReference type="EMBL" id="JBFOLK010000003">
    <property type="protein sequence ID" value="KAL2523555.1"/>
    <property type="molecule type" value="Genomic_DNA"/>
</dbReference>
<sequence length="200" mass="22259">MDEGVILEEWMLTASMGQMFDYGEDVELGLRDFDTSHNWGECLEQYPNIDIDRNFIHNHLGVTDDCNSELAINIAVVPLTHLSAQQRMAHDLVLASLHEQRPIHLIISGIASTGKSILINAIVHSAFILFHSNKAVRILAPTGVAAFNIGGATIHHELAISAEKKPSQPYIHISGDQCRHMQEDIKDTKLIIIDEYNMLG</sequence>
<organism evidence="3 4">
    <name type="scientific">Abeliophyllum distichum</name>
    <dbReference type="NCBI Taxonomy" id="126358"/>
    <lineage>
        <taxon>Eukaryota</taxon>
        <taxon>Viridiplantae</taxon>
        <taxon>Streptophyta</taxon>
        <taxon>Embryophyta</taxon>
        <taxon>Tracheophyta</taxon>
        <taxon>Spermatophyta</taxon>
        <taxon>Magnoliopsida</taxon>
        <taxon>eudicotyledons</taxon>
        <taxon>Gunneridae</taxon>
        <taxon>Pentapetalae</taxon>
        <taxon>asterids</taxon>
        <taxon>lamiids</taxon>
        <taxon>Lamiales</taxon>
        <taxon>Oleaceae</taxon>
        <taxon>Forsythieae</taxon>
        <taxon>Abeliophyllum</taxon>
    </lineage>
</organism>
<dbReference type="PANTHER" id="PTHR47642">
    <property type="entry name" value="ATP-DEPENDENT DNA HELICASE"/>
    <property type="match status" value="1"/>
</dbReference>
<dbReference type="InterPro" id="IPR051055">
    <property type="entry name" value="PIF1_helicase"/>
</dbReference>
<comment type="cofactor">
    <cofactor evidence="1">
        <name>Mg(2+)</name>
        <dbReference type="ChEBI" id="CHEBI:18420"/>
    </cofactor>
</comment>
<evidence type="ECO:0000256" key="1">
    <source>
        <dbReference type="RuleBase" id="RU363044"/>
    </source>
</evidence>
<dbReference type="PANTHER" id="PTHR47642:SF5">
    <property type="entry name" value="ATP-DEPENDENT DNA HELICASE"/>
    <property type="match status" value="1"/>
</dbReference>
<reference evidence="4" key="1">
    <citation type="submission" date="2024-07" db="EMBL/GenBank/DDBJ databases">
        <title>Two chromosome-level genome assemblies of Korean endemic species Abeliophyllum distichum and Forsythia ovata (Oleaceae).</title>
        <authorList>
            <person name="Jang H."/>
        </authorList>
    </citation>
    <scope>NUCLEOTIDE SEQUENCE [LARGE SCALE GENOMIC DNA]</scope>
</reference>
<keyword evidence="1" id="KW-0378">Hydrolase</keyword>
<dbReference type="InterPro" id="IPR027417">
    <property type="entry name" value="P-loop_NTPase"/>
</dbReference>
<gene>
    <name evidence="3" type="ORF">Adt_08609</name>
</gene>
<dbReference type="EC" id="5.6.2.3" evidence="1"/>
<keyword evidence="1" id="KW-0067">ATP-binding</keyword>
<keyword evidence="1 3" id="KW-0347">Helicase</keyword>
<dbReference type="GO" id="GO:0043139">
    <property type="term" value="F:5'-3' DNA helicase activity"/>
    <property type="evidence" value="ECO:0007669"/>
    <property type="project" value="UniProtKB-EC"/>
</dbReference>
<feature type="domain" description="DNA helicase Pif1-like DEAD-box helicase" evidence="2">
    <location>
        <begin position="82"/>
        <end position="199"/>
    </location>
</feature>
<dbReference type="GO" id="GO:0006281">
    <property type="term" value="P:DNA repair"/>
    <property type="evidence" value="ECO:0007669"/>
    <property type="project" value="UniProtKB-KW"/>
</dbReference>
<comment type="caution">
    <text evidence="3">The sequence shown here is derived from an EMBL/GenBank/DDBJ whole genome shotgun (WGS) entry which is preliminary data.</text>
</comment>